<sequence>MEVMLVFVYKLLDVAFSTAKNVFMIKGKYTLAGIVNALSQLIFVFIVKSITANNDYLILLVLCLATFMGTYIPSIVIDKYSKEKVYVFDITASNFEKGKEYADFLKESNIPVMTYVGYKNFKKVLCIKAYSRTKEESKLIEDTMPEDFKYVVVESNIIAEK</sequence>
<keyword evidence="1" id="KW-0812">Transmembrane</keyword>
<name>A0A1H5S906_9CLOT</name>
<keyword evidence="3" id="KW-1185">Reference proteome</keyword>
<dbReference type="AlphaFoldDB" id="A0A1H5S906"/>
<protein>
    <recommendedName>
        <fullName evidence="4">DUF5698 domain-containing protein</fullName>
    </recommendedName>
</protein>
<dbReference type="RefSeq" id="WP_103895323.1">
    <property type="nucleotide sequence ID" value="NZ_FNUK01000002.1"/>
</dbReference>
<organism evidence="2 3">
    <name type="scientific">Caloramator fervidus</name>
    <dbReference type="NCBI Taxonomy" id="29344"/>
    <lineage>
        <taxon>Bacteria</taxon>
        <taxon>Bacillati</taxon>
        <taxon>Bacillota</taxon>
        <taxon>Clostridia</taxon>
        <taxon>Eubacteriales</taxon>
        <taxon>Clostridiaceae</taxon>
        <taxon>Caloramator</taxon>
    </lineage>
</organism>
<proteinExistence type="predicted"/>
<dbReference type="EMBL" id="FNUK01000002">
    <property type="protein sequence ID" value="SEF46914.1"/>
    <property type="molecule type" value="Genomic_DNA"/>
</dbReference>
<dbReference type="Proteomes" id="UP000242850">
    <property type="component" value="Unassembled WGS sequence"/>
</dbReference>
<evidence type="ECO:0000313" key="2">
    <source>
        <dbReference type="EMBL" id="SEF46914.1"/>
    </source>
</evidence>
<evidence type="ECO:0000313" key="3">
    <source>
        <dbReference type="Proteomes" id="UP000242850"/>
    </source>
</evidence>
<feature type="transmembrane region" description="Helical" evidence="1">
    <location>
        <begin position="29"/>
        <end position="50"/>
    </location>
</feature>
<dbReference type="OrthoDB" id="1900102at2"/>
<evidence type="ECO:0000256" key="1">
    <source>
        <dbReference type="SAM" id="Phobius"/>
    </source>
</evidence>
<keyword evidence="1" id="KW-1133">Transmembrane helix</keyword>
<feature type="transmembrane region" description="Helical" evidence="1">
    <location>
        <begin position="56"/>
        <end position="77"/>
    </location>
</feature>
<keyword evidence="1" id="KW-0472">Membrane</keyword>
<evidence type="ECO:0008006" key="4">
    <source>
        <dbReference type="Google" id="ProtNLM"/>
    </source>
</evidence>
<accession>A0A1H5S906</accession>
<gene>
    <name evidence="2" type="ORF">SAMN05660865_00302</name>
</gene>
<reference evidence="3" key="1">
    <citation type="submission" date="2016-10" db="EMBL/GenBank/DDBJ databases">
        <authorList>
            <person name="Varghese N."/>
            <person name="Submissions S."/>
        </authorList>
    </citation>
    <scope>NUCLEOTIDE SEQUENCE [LARGE SCALE GENOMIC DNA]</scope>
    <source>
        <strain evidence="3">DSM 5463</strain>
    </source>
</reference>